<evidence type="ECO:0000313" key="6">
    <source>
        <dbReference type="RefSeq" id="XP_055901306.1"/>
    </source>
</evidence>
<protein>
    <submittedName>
        <fullName evidence="6">Uncharacterized protein LOC106065094</fullName>
    </submittedName>
</protein>
<dbReference type="RefSeq" id="XP_055901306.1">
    <property type="nucleotide sequence ID" value="XM_056045331.1"/>
</dbReference>
<evidence type="ECO:0000313" key="5">
    <source>
        <dbReference type="Proteomes" id="UP001165740"/>
    </source>
</evidence>
<evidence type="ECO:0000256" key="1">
    <source>
        <dbReference type="ARBA" id="ARBA00022729"/>
    </source>
</evidence>
<gene>
    <name evidence="6" type="primary">LOC106065094</name>
</gene>
<dbReference type="InterPro" id="IPR050488">
    <property type="entry name" value="Ig_Fc_receptor"/>
</dbReference>
<accession>A0A9W3BPH9</accession>
<feature type="chain" id="PRO_5040978830" evidence="3">
    <location>
        <begin position="22"/>
        <end position="524"/>
    </location>
</feature>
<dbReference type="GO" id="GO:0009897">
    <property type="term" value="C:external side of plasma membrane"/>
    <property type="evidence" value="ECO:0007669"/>
    <property type="project" value="TreeGrafter"/>
</dbReference>
<dbReference type="SMART" id="SM00409">
    <property type="entry name" value="IG"/>
    <property type="match status" value="3"/>
</dbReference>
<feature type="signal peptide" evidence="3">
    <location>
        <begin position="1"/>
        <end position="21"/>
    </location>
</feature>
<dbReference type="InterPro" id="IPR007110">
    <property type="entry name" value="Ig-like_dom"/>
</dbReference>
<proteinExistence type="predicted"/>
<keyword evidence="1 3" id="KW-0732">Signal</keyword>
<reference evidence="6" key="1">
    <citation type="submission" date="2025-08" db="UniProtKB">
        <authorList>
            <consortium name="RefSeq"/>
        </authorList>
    </citation>
    <scope>IDENTIFICATION</scope>
</reference>
<dbReference type="PROSITE" id="PS50835">
    <property type="entry name" value="IG_LIKE"/>
    <property type="match status" value="3"/>
</dbReference>
<evidence type="ECO:0000256" key="3">
    <source>
        <dbReference type="SAM" id="SignalP"/>
    </source>
</evidence>
<dbReference type="GO" id="GO:0006955">
    <property type="term" value="P:immune response"/>
    <property type="evidence" value="ECO:0007669"/>
    <property type="project" value="TreeGrafter"/>
</dbReference>
<evidence type="ECO:0000256" key="2">
    <source>
        <dbReference type="ARBA" id="ARBA00023157"/>
    </source>
</evidence>
<keyword evidence="2" id="KW-1015">Disulfide bond</keyword>
<dbReference type="PANTHER" id="PTHR11481:SF60">
    <property type="entry name" value="IG-LIKE DOMAIN-CONTAINING PROTEIN"/>
    <property type="match status" value="1"/>
</dbReference>
<dbReference type="GeneID" id="106065094"/>
<dbReference type="InterPro" id="IPR003599">
    <property type="entry name" value="Ig_sub"/>
</dbReference>
<dbReference type="GO" id="GO:0004888">
    <property type="term" value="F:transmembrane signaling receptor activity"/>
    <property type="evidence" value="ECO:0007669"/>
    <property type="project" value="TreeGrafter"/>
</dbReference>
<dbReference type="Gene3D" id="2.60.40.10">
    <property type="entry name" value="Immunoglobulins"/>
    <property type="match status" value="2"/>
</dbReference>
<organism evidence="5 6">
    <name type="scientific">Biomphalaria glabrata</name>
    <name type="common">Bloodfluke planorb</name>
    <name type="synonym">Freshwater snail</name>
    <dbReference type="NCBI Taxonomy" id="6526"/>
    <lineage>
        <taxon>Eukaryota</taxon>
        <taxon>Metazoa</taxon>
        <taxon>Spiralia</taxon>
        <taxon>Lophotrochozoa</taxon>
        <taxon>Mollusca</taxon>
        <taxon>Gastropoda</taxon>
        <taxon>Heterobranchia</taxon>
        <taxon>Euthyneura</taxon>
        <taxon>Panpulmonata</taxon>
        <taxon>Hygrophila</taxon>
        <taxon>Lymnaeoidea</taxon>
        <taxon>Planorbidae</taxon>
        <taxon>Biomphalaria</taxon>
    </lineage>
</organism>
<dbReference type="InterPro" id="IPR036179">
    <property type="entry name" value="Ig-like_dom_sf"/>
</dbReference>
<feature type="domain" description="Ig-like" evidence="4">
    <location>
        <begin position="237"/>
        <end position="329"/>
    </location>
</feature>
<sequence>MYTSLSVLIIILYVAIPITDGATCASYSTCQATDYTLSTCTSGTCNCLNSSFVPIRSGCALKLAKPVIITASQKSNQVLAGATFTVYCRVADSSDNYEWFLDNTKLPTQYNDHTDTASPATVGTFTCRAFGQEPSIMSDLSDPFKMELLGEDGITTTSVQPVISLPPVVFAGSTLNIMCTNVPFGIFERKYTVNGVENSNNIVVIDASNAGKDVTCSIKTIPAGLTFTKPSVVAKLPTLITNIQSVSVRIHDVTVTEVIVEDSTTINMKCSESPERIWLGTYSSITFTWQRNSSPLSETGETLPLTTSGTYSCSVKLDSKVAVTSNTVQVTVSSTPLVTTTATNPVKGSRVILTCGPKRGDGVVYTWSKDSVIFYRQFDRKLHLDNVDTADSGTYSCSAFYNGLFYSGSITFNVQETSTAECGLDKNCTKIGFVCDNTVCKCASGHFQDDGSCVAIDAKTNTTICASDKDCTLTGFKCNNKLCVCASGNLPINGECSAVEKNGVVQVVSSMVLIMLTCVILKFI</sequence>
<evidence type="ECO:0000259" key="4">
    <source>
        <dbReference type="PROSITE" id="PS50835"/>
    </source>
</evidence>
<name>A0A9W3BPH9_BIOGL</name>
<dbReference type="InterPro" id="IPR013783">
    <property type="entry name" value="Ig-like_fold"/>
</dbReference>
<dbReference type="AlphaFoldDB" id="A0A9W3BPH9"/>
<dbReference type="SUPFAM" id="SSF48726">
    <property type="entry name" value="Immunoglobulin"/>
    <property type="match status" value="3"/>
</dbReference>
<dbReference type="PANTHER" id="PTHR11481">
    <property type="entry name" value="IMMUNOGLOBULIN FC RECEPTOR"/>
    <property type="match status" value="1"/>
</dbReference>
<keyword evidence="5" id="KW-1185">Reference proteome</keyword>
<dbReference type="Proteomes" id="UP001165740">
    <property type="component" value="Chromosome 10"/>
</dbReference>
<feature type="domain" description="Ig-like" evidence="4">
    <location>
        <begin position="66"/>
        <end position="138"/>
    </location>
</feature>
<dbReference type="GO" id="GO:0007166">
    <property type="term" value="P:cell surface receptor signaling pathway"/>
    <property type="evidence" value="ECO:0007669"/>
    <property type="project" value="TreeGrafter"/>
</dbReference>
<feature type="domain" description="Ig-like" evidence="4">
    <location>
        <begin position="336"/>
        <end position="411"/>
    </location>
</feature>